<reference evidence="1" key="1">
    <citation type="journal article" date="2015" name="BMC Genomics">
        <title>Transcriptome profiling of a Rhizobium leguminosarum bv. trifolii rosR mutant reveals the role of the transcriptional regulator RosR in motility, synthesis of cell-surface components, and other cellular processes.</title>
        <authorList>
            <person name="Rachwal K."/>
            <person name="Matczynska E."/>
            <person name="Janczarek M."/>
        </authorList>
    </citation>
    <scope>NUCLEOTIDE SEQUENCE</scope>
    <source>
        <strain evidence="1">Rt24.2</strain>
    </source>
</reference>
<protein>
    <submittedName>
        <fullName evidence="1">Uncharacterized protein</fullName>
    </submittedName>
</protein>
<organism evidence="1">
    <name type="scientific">Rhizobium leguminosarum bv. trifolii</name>
    <dbReference type="NCBI Taxonomy" id="386"/>
    <lineage>
        <taxon>Bacteria</taxon>
        <taxon>Pseudomonadati</taxon>
        <taxon>Pseudomonadota</taxon>
        <taxon>Alphaproteobacteria</taxon>
        <taxon>Hyphomicrobiales</taxon>
        <taxon>Rhizobiaceae</taxon>
        <taxon>Rhizobium/Agrobacterium group</taxon>
        <taxon>Rhizobium</taxon>
    </lineage>
</organism>
<sequence length="87" mass="9322">MATLSAFPVIVSACSLTNPKPEPIVITQTVTVVLPPECRKATPALSPKPDRDMTQEEILNGWSADRTARNIGEYRRAACVAAVDAAK</sequence>
<evidence type="ECO:0000313" key="1">
    <source>
        <dbReference type="EMBL" id="AOO88634.1"/>
    </source>
</evidence>
<reference evidence="1" key="2">
    <citation type="journal article" date="2016" name="Front. Microbiol.">
        <title>The Regulatory Protein RosR Affects Rhizobium leguminosarum bv. trifolii Protein Profiles, Cell Surface Properties, and Symbiosis with Clover.</title>
        <authorList>
            <person name="Rachwal K."/>
            <person name="Boguszewska A."/>
            <person name="Kopcinska J."/>
            <person name="Karas M."/>
            <person name="Tchorzewski M."/>
            <person name="Janczarek M."/>
        </authorList>
    </citation>
    <scope>NUCLEOTIDE SEQUENCE</scope>
    <source>
        <strain evidence="1">Rt24.2</strain>
    </source>
</reference>
<dbReference type="EMBL" id="KX486270">
    <property type="protein sequence ID" value="AOO88634.1"/>
    <property type="molecule type" value="Genomic_DNA"/>
</dbReference>
<name>A0A1B8RHK1_RHILT</name>
<dbReference type="AlphaFoldDB" id="A0A1B8RHK1"/>
<accession>A0A1B8RHK1</accession>
<proteinExistence type="predicted"/>